<sequence>MTCFMFNQWKLYENGELSPSESKGLEQHAEQCPQCQRKLQEWVDHMLEEEFSAYPEVPVPDTFTDEVMSKLFEAVPARTARKHSSRTRRQRGWDIVKKTGLVVAGLTALVVTGTVVSPTFANYVNSLFQIEKDAGMRNAVHKGFAQKLNQKITDQGITFEAKELMVDSMRIAVIYDMYDQNGKQIDLDEHFLDSQLIDPTGKDLISENDGIIMAKHGNYFIAKLALNDIFESSDTTPDQLVLKIEQTEIAGKEGKWELEFPIDMKKVKEATKIANFHDAKYESPQGLVMELKKIEFSPSATRVLMETTYTTAAEEARNQQVETYKKNQEQGKTIGIKPEFLADSLSGNDIAYEITNEQGEVVAAWDMDLDKGIRNRKNVLHVSGTVAEPEGDKMKWWQTFAPIQGEQKLTFQLKKIYERKLAYPQMELVPAELVKQKETVKDEVGNTFTFSSFVLEPANGEKKPKAQAVITVEGTLGKNVVRTGFWFVKDENGKVYHSYLSETESIRDKDGHVNFKGKLEIPGMEQEPKKLTVSYADYTVEHRNVKWEVPIEIK</sequence>
<evidence type="ECO:0000313" key="2">
    <source>
        <dbReference type="EMBL" id="AWX53964.1"/>
    </source>
</evidence>
<dbReference type="EMBL" id="CP030117">
    <property type="protein sequence ID" value="AWX53964.1"/>
    <property type="molecule type" value="Genomic_DNA"/>
</dbReference>
<protein>
    <submittedName>
        <fullName evidence="2">DUF4179 domain-containing protein</fullName>
    </submittedName>
</protein>
<feature type="domain" description="DUF4179" evidence="1">
    <location>
        <begin position="95"/>
        <end position="177"/>
    </location>
</feature>
<evidence type="ECO:0000313" key="3">
    <source>
        <dbReference type="Proteomes" id="UP000036061"/>
    </source>
</evidence>
<name>A0A2Z4MBV7_BREBE</name>
<proteinExistence type="predicted"/>
<dbReference type="InterPro" id="IPR041916">
    <property type="entry name" value="Anti_sigma_zinc_sf"/>
</dbReference>
<dbReference type="AlphaFoldDB" id="A0A2Z4MBV7"/>
<dbReference type="Gene3D" id="2.60.40.1630">
    <property type="entry name" value="bacillus anthracis domain"/>
    <property type="match status" value="1"/>
</dbReference>
<dbReference type="Pfam" id="PF13786">
    <property type="entry name" value="DUF4179"/>
    <property type="match status" value="1"/>
</dbReference>
<organism evidence="2 3">
    <name type="scientific">Brevibacillus brevis</name>
    <name type="common">Bacillus brevis</name>
    <dbReference type="NCBI Taxonomy" id="1393"/>
    <lineage>
        <taxon>Bacteria</taxon>
        <taxon>Bacillati</taxon>
        <taxon>Bacillota</taxon>
        <taxon>Bacilli</taxon>
        <taxon>Bacillales</taxon>
        <taxon>Paenibacillaceae</taxon>
        <taxon>Brevibacillus</taxon>
    </lineage>
</organism>
<gene>
    <name evidence="2" type="ORF">AB432_002320</name>
</gene>
<reference evidence="2 3" key="1">
    <citation type="journal article" date="2015" name="Genome Announc.">
        <title>Draft Genome Sequence of Brevibacillus brevis DZQ7, a Plant Growth-Promoting Rhizobacterium with Broad-Spectrum Antimicrobial Activity.</title>
        <authorList>
            <person name="Hou Q."/>
            <person name="Wang C."/>
            <person name="Hou X."/>
            <person name="Xia Z."/>
            <person name="Ye J."/>
            <person name="Liu K."/>
            <person name="Liu H."/>
            <person name="Wang J."/>
            <person name="Guo H."/>
            <person name="Yu X."/>
            <person name="Yang Y."/>
            <person name="Du B."/>
            <person name="Ding Y."/>
        </authorList>
    </citation>
    <scope>NUCLEOTIDE SEQUENCE [LARGE SCALE GENOMIC DNA]</scope>
    <source>
        <strain evidence="2 3">DZQ7</strain>
    </source>
</reference>
<evidence type="ECO:0000259" key="1">
    <source>
        <dbReference type="Pfam" id="PF13786"/>
    </source>
</evidence>
<dbReference type="InterPro" id="IPR025436">
    <property type="entry name" value="DUF4179"/>
</dbReference>
<dbReference type="Gene3D" id="1.10.10.1320">
    <property type="entry name" value="Anti-sigma factor, zinc-finger domain"/>
    <property type="match status" value="1"/>
</dbReference>
<accession>A0A2Z4MBV7</accession>
<dbReference type="RefSeq" id="WP_048036128.1">
    <property type="nucleotide sequence ID" value="NZ_CP030117.1"/>
</dbReference>
<dbReference type="Proteomes" id="UP000036061">
    <property type="component" value="Chromosome"/>
</dbReference>